<accession>A0AC35TJE6</accession>
<reference evidence="2" key="1">
    <citation type="submission" date="2016-11" db="UniProtKB">
        <authorList>
            <consortium name="WormBaseParasite"/>
        </authorList>
    </citation>
    <scope>IDENTIFICATION</scope>
    <source>
        <strain evidence="2">KR3021</strain>
    </source>
</reference>
<dbReference type="WBParaSite" id="RSKR_0000133000.1">
    <property type="protein sequence ID" value="RSKR_0000133000.1"/>
    <property type="gene ID" value="RSKR_0000133000"/>
</dbReference>
<sequence length="226" mass="25285">MSGDLYGSDEETVPEVVNKEEAPREAPLDFMRTQIEMARRRNQNLPKTVIPPRRRTFAEAPDSSSADMIIEKNKQIQKASHEARKSRTLNLAPVGFTTRKSTFMGEEVYDEYDPENYNKYSEVKALATKRLLENIKDQTTIGVPKVLTTTVKVTKPNLDYKINAINNAENKGESQYTKTTNVSLSIMQKQGFVAGSGLGKHEQGVKEALTVKKTGHGKGIIVPDKR</sequence>
<evidence type="ECO:0000313" key="1">
    <source>
        <dbReference type="Proteomes" id="UP000095286"/>
    </source>
</evidence>
<dbReference type="Proteomes" id="UP000095286">
    <property type="component" value="Unplaced"/>
</dbReference>
<name>A0AC35TJE6_9BILA</name>
<evidence type="ECO:0000313" key="2">
    <source>
        <dbReference type="WBParaSite" id="RSKR_0000133000.1"/>
    </source>
</evidence>
<proteinExistence type="predicted"/>
<organism evidence="1 2">
    <name type="scientific">Rhabditophanes sp. KR3021</name>
    <dbReference type="NCBI Taxonomy" id="114890"/>
    <lineage>
        <taxon>Eukaryota</taxon>
        <taxon>Metazoa</taxon>
        <taxon>Ecdysozoa</taxon>
        <taxon>Nematoda</taxon>
        <taxon>Chromadorea</taxon>
        <taxon>Rhabditida</taxon>
        <taxon>Tylenchina</taxon>
        <taxon>Panagrolaimomorpha</taxon>
        <taxon>Strongyloidoidea</taxon>
        <taxon>Alloionematidae</taxon>
        <taxon>Rhabditophanes</taxon>
    </lineage>
</organism>
<protein>
    <submittedName>
        <fullName evidence="2">G-patch domain-containing protein</fullName>
    </submittedName>
</protein>